<dbReference type="VEuPathDB" id="FungiDB:PADG_05499"/>
<reference evidence="1 2" key="1">
    <citation type="submission" date="2016-06" db="EMBL/GenBank/DDBJ databases">
        <authorList>
            <person name="Kjaerup R.B."/>
            <person name="Dalgaard T.S."/>
            <person name="Juul-Madsen H.R."/>
        </authorList>
    </citation>
    <scope>NUCLEOTIDE SEQUENCE [LARGE SCALE GENOMIC DNA]</scope>
    <source>
        <strain evidence="1 2">Pb300</strain>
    </source>
</reference>
<gene>
    <name evidence="1" type="ORF">ACO22_08050</name>
</gene>
<evidence type="ECO:0000313" key="2">
    <source>
        <dbReference type="Proteomes" id="UP000242814"/>
    </source>
</evidence>
<evidence type="ECO:0000313" key="1">
    <source>
        <dbReference type="EMBL" id="ODH12652.1"/>
    </source>
</evidence>
<dbReference type="VEuPathDB" id="FungiDB:PABG_12028"/>
<comment type="caution">
    <text evidence="1">The sequence shown here is derived from an EMBL/GenBank/DDBJ whole genome shotgun (WGS) entry which is preliminary data.</text>
</comment>
<dbReference type="Proteomes" id="UP000242814">
    <property type="component" value="Unassembled WGS sequence"/>
</dbReference>
<feature type="non-terminal residue" evidence="1">
    <location>
        <position position="1"/>
    </location>
</feature>
<name>A0A1D2J2Y4_PARBR</name>
<dbReference type="AlphaFoldDB" id="A0A1D2J2Y4"/>
<protein>
    <submittedName>
        <fullName evidence="1">Uncharacterized protein</fullName>
    </submittedName>
</protein>
<dbReference type="EMBL" id="LZYO01000876">
    <property type="protein sequence ID" value="ODH12652.1"/>
    <property type="molecule type" value="Genomic_DNA"/>
</dbReference>
<proteinExistence type="predicted"/>
<organism evidence="1 2">
    <name type="scientific">Paracoccidioides brasiliensis</name>
    <dbReference type="NCBI Taxonomy" id="121759"/>
    <lineage>
        <taxon>Eukaryota</taxon>
        <taxon>Fungi</taxon>
        <taxon>Dikarya</taxon>
        <taxon>Ascomycota</taxon>
        <taxon>Pezizomycotina</taxon>
        <taxon>Eurotiomycetes</taxon>
        <taxon>Eurotiomycetidae</taxon>
        <taxon>Onygenales</taxon>
        <taxon>Ajellomycetaceae</taxon>
        <taxon>Paracoccidioides</taxon>
    </lineage>
</organism>
<sequence length="147" mass="16176">IWGGYLTFVPDKTNQVLAAVRDFTEYYPDDKAAIIASHGIIPGNRHGEYLVAVEATTLSPAPTTLRPCKQSTTALESIVTENKLVPGLQTFLTCQPIPKRLARHARKNGGGLRDHDDSVDRIFMVMNNAYNLTSDIPRTEGGNDIPR</sequence>
<accession>A0A1D2J2Y4</accession>